<dbReference type="RefSeq" id="WP_232570875.1">
    <property type="nucleotide sequence ID" value="NZ_CP089466.1"/>
</dbReference>
<protein>
    <recommendedName>
        <fullName evidence="4">DUF4178 domain-containing protein</fullName>
    </recommendedName>
</protein>
<keyword evidence="1" id="KW-0472">Membrane</keyword>
<comment type="caution">
    <text evidence="2">The sequence shown here is derived from an EMBL/GenBank/DDBJ whole genome shotgun (WGS) entry which is preliminary data.</text>
</comment>
<gene>
    <name evidence="2" type="ORF">ACFOKC_09750</name>
</gene>
<reference evidence="2 3" key="1">
    <citation type="journal article" date="2019" name="Int. J. Syst. Evol. Microbiol.">
        <title>The Global Catalogue of Microorganisms (GCM) 10K type strain sequencing project: providing services to taxonomists for standard genome sequencing and annotation.</title>
        <authorList>
            <consortium name="The Broad Institute Genomics Platform"/>
            <consortium name="The Broad Institute Genome Sequencing Center for Infectious Disease"/>
            <person name="Wu L."/>
            <person name="Ma J."/>
        </authorList>
    </citation>
    <scope>NUCLEOTIDE SEQUENCE [LARGE SCALE GENOMIC DNA]</scope>
    <source>
        <strain evidence="2 3">CGMCC 1.12562</strain>
    </source>
</reference>
<name>A0ABD5NFE5_9EURY</name>
<evidence type="ECO:0000313" key="3">
    <source>
        <dbReference type="Proteomes" id="UP001595660"/>
    </source>
</evidence>
<evidence type="ECO:0000256" key="1">
    <source>
        <dbReference type="SAM" id="Phobius"/>
    </source>
</evidence>
<keyword evidence="1" id="KW-0812">Transmembrane</keyword>
<proteinExistence type="predicted"/>
<sequence>MQRRAAAVSVAIFLLLAAGSYTLIGAAEQPEVSLDNPDYSVSVNETRTIGDTAYDFSEVSEQSATATWVNESARYTVVWSAEDTVPFRDGNYTVVIANESEPSSFELREQQTVDRPTVEQNGTTYVIVEDGENRTLVPRDEYLPEQQVYEFSEGDAIELQDNDNETVVASVTESEVTIEWFAPRTNELSFSEGENTTIGGTDYLAHFTQAGGESVVQLTTDYEDYTGDVDAQQYFKERMNGLWGIVILAGSAVALLVMMAFMPSRY</sequence>
<organism evidence="2 3">
    <name type="scientific">Halobacterium litoreum</name>
    <dbReference type="NCBI Taxonomy" id="2039234"/>
    <lineage>
        <taxon>Archaea</taxon>
        <taxon>Methanobacteriati</taxon>
        <taxon>Methanobacteriota</taxon>
        <taxon>Stenosarchaea group</taxon>
        <taxon>Halobacteria</taxon>
        <taxon>Halobacteriales</taxon>
        <taxon>Halobacteriaceae</taxon>
        <taxon>Halobacterium</taxon>
    </lineage>
</organism>
<evidence type="ECO:0000313" key="2">
    <source>
        <dbReference type="EMBL" id="MFC3478007.1"/>
    </source>
</evidence>
<dbReference type="Proteomes" id="UP001595660">
    <property type="component" value="Unassembled WGS sequence"/>
</dbReference>
<keyword evidence="1" id="KW-1133">Transmembrane helix</keyword>
<dbReference type="AlphaFoldDB" id="A0ABD5NFE5"/>
<dbReference type="EMBL" id="JBHRWN010000002">
    <property type="protein sequence ID" value="MFC3478007.1"/>
    <property type="molecule type" value="Genomic_DNA"/>
</dbReference>
<keyword evidence="3" id="KW-1185">Reference proteome</keyword>
<accession>A0ABD5NFE5</accession>
<evidence type="ECO:0008006" key="4">
    <source>
        <dbReference type="Google" id="ProtNLM"/>
    </source>
</evidence>
<dbReference type="GeneID" id="69118995"/>
<feature type="transmembrane region" description="Helical" evidence="1">
    <location>
        <begin position="242"/>
        <end position="262"/>
    </location>
</feature>